<dbReference type="RefSeq" id="WP_002852948.1">
    <property type="nucleotide sequence ID" value="NZ_ADKM02000130.1"/>
</dbReference>
<keyword evidence="2 5" id="KW-0812">Transmembrane</keyword>
<keyword evidence="6" id="KW-0808">Transferase</keyword>
<evidence type="ECO:0000313" key="6">
    <source>
        <dbReference type="EMBL" id="EGC01420.1"/>
    </source>
</evidence>
<keyword evidence="3 5" id="KW-1133">Transmembrane helix</keyword>
<feature type="transmembrane region" description="Helical" evidence="5">
    <location>
        <begin position="12"/>
        <end position="31"/>
    </location>
</feature>
<dbReference type="AlphaFoldDB" id="E9SH46"/>
<evidence type="ECO:0000256" key="1">
    <source>
        <dbReference type="ARBA" id="ARBA00004127"/>
    </source>
</evidence>
<dbReference type="OrthoDB" id="5471300at2"/>
<dbReference type="Pfam" id="PF04191">
    <property type="entry name" value="PEMT"/>
    <property type="match status" value="1"/>
</dbReference>
<sequence>MDKKLMTSALTKYLLGFVLLGGMIFLPAGTLKFAQGWLFMAVLFVPMLIMGVVMAVKSPELLQKRLNGKEEKGTQKAVVAASGLMFAAAFAAAGLSYRFGWLRLPMGASIAASVVFLAGYGMYAEVLRENAYLSRTVEVQRGQKVIDTGLYGVIRHPMYTATILMFLAAPLVMGSVVSFIICLAYPVIITARLKNEEKVLEEGLEGYREYKKKVRYRLLPFIW</sequence>
<gene>
    <name evidence="6" type="ORF">CUS_7574</name>
</gene>
<feature type="transmembrane region" description="Helical" evidence="5">
    <location>
        <begin position="103"/>
        <end position="123"/>
    </location>
</feature>
<feature type="transmembrane region" description="Helical" evidence="5">
    <location>
        <begin position="37"/>
        <end position="56"/>
    </location>
</feature>
<keyword evidence="4 5" id="KW-0472">Membrane</keyword>
<dbReference type="eggNOG" id="COG2020">
    <property type="taxonomic scope" value="Bacteria"/>
</dbReference>
<evidence type="ECO:0000256" key="3">
    <source>
        <dbReference type="ARBA" id="ARBA00022989"/>
    </source>
</evidence>
<feature type="transmembrane region" description="Helical" evidence="5">
    <location>
        <begin position="163"/>
        <end position="188"/>
    </location>
</feature>
<accession>E9SH46</accession>
<evidence type="ECO:0000256" key="5">
    <source>
        <dbReference type="SAM" id="Phobius"/>
    </source>
</evidence>
<dbReference type="PANTHER" id="PTHR43847:SF1">
    <property type="entry name" value="BLL3993 PROTEIN"/>
    <property type="match status" value="1"/>
</dbReference>
<keyword evidence="6" id="KW-0489">Methyltransferase</keyword>
<comment type="caution">
    <text evidence="6">The sequence shown here is derived from an EMBL/GenBank/DDBJ whole genome shotgun (WGS) entry which is preliminary data.</text>
</comment>
<comment type="subcellular location">
    <subcellularLocation>
        <location evidence="1">Endomembrane system</location>
        <topology evidence="1">Multi-pass membrane protein</topology>
    </subcellularLocation>
</comment>
<dbReference type="PANTHER" id="PTHR43847">
    <property type="entry name" value="BLL3993 PROTEIN"/>
    <property type="match status" value="1"/>
</dbReference>
<evidence type="ECO:0000313" key="7">
    <source>
        <dbReference type="Proteomes" id="UP000004259"/>
    </source>
</evidence>
<dbReference type="InterPro" id="IPR007318">
    <property type="entry name" value="Phopholipid_MeTrfase"/>
</dbReference>
<proteinExistence type="predicted"/>
<keyword evidence="7" id="KW-1185">Reference proteome</keyword>
<evidence type="ECO:0000256" key="4">
    <source>
        <dbReference type="ARBA" id="ARBA00023136"/>
    </source>
</evidence>
<dbReference type="Proteomes" id="UP000004259">
    <property type="component" value="Unassembled WGS sequence"/>
</dbReference>
<name>E9SH46_RUMAL</name>
<dbReference type="GO" id="GO:0008168">
    <property type="term" value="F:methyltransferase activity"/>
    <property type="evidence" value="ECO:0007669"/>
    <property type="project" value="UniProtKB-KW"/>
</dbReference>
<dbReference type="GO" id="GO:0012505">
    <property type="term" value="C:endomembrane system"/>
    <property type="evidence" value="ECO:0007669"/>
    <property type="project" value="UniProtKB-SubCell"/>
</dbReference>
<dbReference type="GO" id="GO:0032259">
    <property type="term" value="P:methylation"/>
    <property type="evidence" value="ECO:0007669"/>
    <property type="project" value="UniProtKB-KW"/>
</dbReference>
<evidence type="ECO:0000256" key="2">
    <source>
        <dbReference type="ARBA" id="ARBA00022692"/>
    </source>
</evidence>
<feature type="transmembrane region" description="Helical" evidence="5">
    <location>
        <begin position="77"/>
        <end position="97"/>
    </location>
</feature>
<dbReference type="Gene3D" id="1.20.120.1630">
    <property type="match status" value="1"/>
</dbReference>
<protein>
    <submittedName>
        <fullName evidence="6">Isoprenylcysteine carboxyl methyltransferase family protein</fullName>
    </submittedName>
</protein>
<dbReference type="STRING" id="246199.CUS_7574"/>
<reference evidence="6 7" key="1">
    <citation type="submission" date="2011-02" db="EMBL/GenBank/DDBJ databases">
        <authorList>
            <person name="Nelson K.E."/>
            <person name="Sutton G."/>
            <person name="Torralba M."/>
            <person name="Durkin S."/>
            <person name="Harkins D."/>
            <person name="Montgomery R."/>
            <person name="Ziemer C."/>
            <person name="Klaassens E."/>
            <person name="Ocuiv P."/>
            <person name="Morrison M."/>
        </authorList>
    </citation>
    <scope>NUCLEOTIDE SEQUENCE [LARGE SCALE GENOMIC DNA]</scope>
    <source>
        <strain evidence="6 7">8</strain>
    </source>
</reference>
<organism evidence="6 7">
    <name type="scientific">Ruminococcus albus 8</name>
    <dbReference type="NCBI Taxonomy" id="246199"/>
    <lineage>
        <taxon>Bacteria</taxon>
        <taxon>Bacillati</taxon>
        <taxon>Bacillota</taxon>
        <taxon>Clostridia</taxon>
        <taxon>Eubacteriales</taxon>
        <taxon>Oscillospiraceae</taxon>
        <taxon>Ruminococcus</taxon>
    </lineage>
</organism>
<dbReference type="EMBL" id="ADKM02000130">
    <property type="protein sequence ID" value="EGC01420.1"/>
    <property type="molecule type" value="Genomic_DNA"/>
</dbReference>
<dbReference type="InterPro" id="IPR052527">
    <property type="entry name" value="Metal_cation-efflux_comp"/>
</dbReference>